<dbReference type="Pfam" id="PF01135">
    <property type="entry name" value="PCMT"/>
    <property type="match status" value="1"/>
</dbReference>
<feature type="active site" evidence="7">
    <location>
        <position position="88"/>
    </location>
</feature>
<dbReference type="AlphaFoldDB" id="A0A829YA26"/>
<dbReference type="GO" id="GO:0005737">
    <property type="term" value="C:cytoplasm"/>
    <property type="evidence" value="ECO:0007669"/>
    <property type="project" value="UniProtKB-SubCell"/>
</dbReference>
<dbReference type="PANTHER" id="PTHR11579:SF0">
    <property type="entry name" value="PROTEIN-L-ISOASPARTATE(D-ASPARTATE) O-METHYLTRANSFERASE"/>
    <property type="match status" value="1"/>
</dbReference>
<gene>
    <name evidence="8" type="primary">pcm_1</name>
    <name evidence="7" type="synonym">pcm</name>
    <name evidence="8" type="ORF">GCM10011487_18950</name>
</gene>
<organism evidence="8 9">
    <name type="scientific">Steroidobacter agaridevorans</name>
    <dbReference type="NCBI Taxonomy" id="2695856"/>
    <lineage>
        <taxon>Bacteria</taxon>
        <taxon>Pseudomonadati</taxon>
        <taxon>Pseudomonadota</taxon>
        <taxon>Gammaproteobacteria</taxon>
        <taxon>Steroidobacterales</taxon>
        <taxon>Steroidobacteraceae</taxon>
        <taxon>Steroidobacter</taxon>
    </lineage>
</organism>
<comment type="similarity">
    <text evidence="2 7">Belongs to the methyltransferase superfamily. L-isoaspartyl/D-aspartyl protein methyltransferase family.</text>
</comment>
<dbReference type="HAMAP" id="MF_00090">
    <property type="entry name" value="PIMT"/>
    <property type="match status" value="1"/>
</dbReference>
<evidence type="ECO:0000313" key="8">
    <source>
        <dbReference type="EMBL" id="GFE79895.1"/>
    </source>
</evidence>
<proteinExistence type="inferred from homology"/>
<keyword evidence="3 7" id="KW-0963">Cytoplasm</keyword>
<dbReference type="SUPFAM" id="SSF53335">
    <property type="entry name" value="S-adenosyl-L-methionine-dependent methyltransferases"/>
    <property type="match status" value="1"/>
</dbReference>
<dbReference type="CDD" id="cd02440">
    <property type="entry name" value="AdoMet_MTases"/>
    <property type="match status" value="1"/>
</dbReference>
<evidence type="ECO:0000256" key="4">
    <source>
        <dbReference type="ARBA" id="ARBA00022603"/>
    </source>
</evidence>
<evidence type="ECO:0000256" key="5">
    <source>
        <dbReference type="ARBA" id="ARBA00022679"/>
    </source>
</evidence>
<dbReference type="Proteomes" id="UP000445000">
    <property type="component" value="Unassembled WGS sequence"/>
</dbReference>
<dbReference type="GO" id="GO:0030091">
    <property type="term" value="P:protein repair"/>
    <property type="evidence" value="ECO:0007669"/>
    <property type="project" value="UniProtKB-UniRule"/>
</dbReference>
<comment type="caution">
    <text evidence="8">The sequence shown here is derived from an EMBL/GenBank/DDBJ whole genome shotgun (WGS) entry which is preliminary data.</text>
</comment>
<comment type="catalytic activity">
    <reaction evidence="7">
        <text>[protein]-L-isoaspartate + S-adenosyl-L-methionine = [protein]-L-isoaspartate alpha-methyl ester + S-adenosyl-L-homocysteine</text>
        <dbReference type="Rhea" id="RHEA:12705"/>
        <dbReference type="Rhea" id="RHEA-COMP:12143"/>
        <dbReference type="Rhea" id="RHEA-COMP:12144"/>
        <dbReference type="ChEBI" id="CHEBI:57856"/>
        <dbReference type="ChEBI" id="CHEBI:59789"/>
        <dbReference type="ChEBI" id="CHEBI:90596"/>
        <dbReference type="ChEBI" id="CHEBI:90598"/>
        <dbReference type="EC" id="2.1.1.77"/>
    </reaction>
</comment>
<protein>
    <recommendedName>
        <fullName evidence="7">Protein-L-isoaspartate O-methyltransferase</fullName>
        <ecNumber evidence="7">2.1.1.77</ecNumber>
    </recommendedName>
    <alternativeName>
        <fullName evidence="7">L-isoaspartyl protein carboxyl methyltransferase</fullName>
    </alternativeName>
    <alternativeName>
        <fullName evidence="7">Protein L-isoaspartyl methyltransferase</fullName>
    </alternativeName>
    <alternativeName>
        <fullName evidence="7">Protein-beta-aspartate methyltransferase</fullName>
        <shortName evidence="7">PIMT</shortName>
    </alternativeName>
</protein>
<sequence length="239" mass="25764">MPRGLLSRAIMFSLLCAPEPGAAGAGPDGYASARAQMVSRQIAERGVSDERVLAAMRKVPRHEFVPDSEKRSAYHDTPLPIGEGQTISQPYIVALMTELARPATNHRVLEVGTGSGYQAAVLAEIVEHVYSIEIESTLAQRASEVLQKLGYNNVTVRAGDGYAGWPEYAPFDVIIITAAPDHIPQPLIEQLKPGGRMVVPVGPIAATQQLRVLEKNAAGKVTSTVVAPVRFVPLRRRPD</sequence>
<dbReference type="NCBIfam" id="TIGR00080">
    <property type="entry name" value="pimt"/>
    <property type="match status" value="1"/>
</dbReference>
<dbReference type="InterPro" id="IPR029063">
    <property type="entry name" value="SAM-dependent_MTases_sf"/>
</dbReference>
<reference evidence="9" key="1">
    <citation type="submission" date="2020-01" db="EMBL/GenBank/DDBJ databases">
        <title>'Steroidobacter agaridevorans' sp. nov., agar-degrading bacteria isolated from rhizosphere soils.</title>
        <authorList>
            <person name="Ikenaga M."/>
            <person name="Kataoka M."/>
            <person name="Murouchi A."/>
            <person name="Katsuragi S."/>
            <person name="Sakai M."/>
        </authorList>
    </citation>
    <scope>NUCLEOTIDE SEQUENCE [LARGE SCALE GENOMIC DNA]</scope>
    <source>
        <strain evidence="9">YU21-B</strain>
    </source>
</reference>
<evidence type="ECO:0000256" key="2">
    <source>
        <dbReference type="ARBA" id="ARBA00005369"/>
    </source>
</evidence>
<keyword evidence="5 7" id="KW-0808">Transferase</keyword>
<name>A0A829YA26_9GAMM</name>
<comment type="subcellular location">
    <subcellularLocation>
        <location evidence="1 7">Cytoplasm</location>
    </subcellularLocation>
</comment>
<dbReference type="FunFam" id="3.40.50.150:FF:000010">
    <property type="entry name" value="Protein-L-isoaspartate O-methyltransferase"/>
    <property type="match status" value="1"/>
</dbReference>
<keyword evidence="9" id="KW-1185">Reference proteome</keyword>
<keyword evidence="6 7" id="KW-0949">S-adenosyl-L-methionine</keyword>
<dbReference type="NCBIfam" id="NF001453">
    <property type="entry name" value="PRK00312.1"/>
    <property type="match status" value="1"/>
</dbReference>
<dbReference type="PANTHER" id="PTHR11579">
    <property type="entry name" value="PROTEIN-L-ISOASPARTATE O-METHYLTRANSFERASE"/>
    <property type="match status" value="1"/>
</dbReference>
<comment type="function">
    <text evidence="7">Catalyzes the methyl esterification of L-isoaspartyl residues in peptides and proteins that result from spontaneous decomposition of normal L-aspartyl and L-asparaginyl residues. It plays a role in the repair and/or degradation of damaged proteins.</text>
</comment>
<accession>A0A829YA26</accession>
<keyword evidence="4 7" id="KW-0489">Methyltransferase</keyword>
<dbReference type="PROSITE" id="PS01279">
    <property type="entry name" value="PCMT"/>
    <property type="match status" value="1"/>
</dbReference>
<dbReference type="EC" id="2.1.1.77" evidence="7"/>
<evidence type="ECO:0000256" key="7">
    <source>
        <dbReference type="HAMAP-Rule" id="MF_00090"/>
    </source>
</evidence>
<evidence type="ECO:0000256" key="1">
    <source>
        <dbReference type="ARBA" id="ARBA00004496"/>
    </source>
</evidence>
<dbReference type="Gene3D" id="3.40.50.150">
    <property type="entry name" value="Vaccinia Virus protein VP39"/>
    <property type="match status" value="1"/>
</dbReference>
<evidence type="ECO:0000313" key="9">
    <source>
        <dbReference type="Proteomes" id="UP000445000"/>
    </source>
</evidence>
<dbReference type="InterPro" id="IPR000682">
    <property type="entry name" value="PCMT"/>
</dbReference>
<dbReference type="GO" id="GO:0004719">
    <property type="term" value="F:protein-L-isoaspartate (D-aspartate) O-methyltransferase activity"/>
    <property type="evidence" value="ECO:0007669"/>
    <property type="project" value="UniProtKB-UniRule"/>
</dbReference>
<dbReference type="GO" id="GO:0032259">
    <property type="term" value="P:methylation"/>
    <property type="evidence" value="ECO:0007669"/>
    <property type="project" value="UniProtKB-KW"/>
</dbReference>
<evidence type="ECO:0000256" key="3">
    <source>
        <dbReference type="ARBA" id="ARBA00022490"/>
    </source>
</evidence>
<dbReference type="EMBL" id="BLJN01000002">
    <property type="protein sequence ID" value="GFE79895.1"/>
    <property type="molecule type" value="Genomic_DNA"/>
</dbReference>
<evidence type="ECO:0000256" key="6">
    <source>
        <dbReference type="ARBA" id="ARBA00022691"/>
    </source>
</evidence>